<protein>
    <submittedName>
        <fullName evidence="16">Uncharacterized protein</fullName>
    </submittedName>
</protein>
<dbReference type="GO" id="GO:0006082">
    <property type="term" value="P:organic acid metabolic process"/>
    <property type="evidence" value="ECO:0007669"/>
    <property type="project" value="TreeGrafter"/>
</dbReference>
<reference evidence="16" key="2">
    <citation type="submission" date="2025-09" db="UniProtKB">
        <authorList>
            <consortium name="Ensembl"/>
        </authorList>
    </citation>
    <scope>IDENTIFICATION</scope>
</reference>
<comment type="subcellular location">
    <subcellularLocation>
        <location evidence="3">Endoplasmic reticulum membrane</location>
        <topology evidence="3">Peripheral membrane protein</topology>
    </subcellularLocation>
    <subcellularLocation>
        <location evidence="2">Microsome membrane</location>
        <topology evidence="2">Peripheral membrane protein</topology>
    </subcellularLocation>
</comment>
<dbReference type="AlphaFoldDB" id="A0A8D2LIN0"/>
<feature type="transmembrane region" description="Helical" evidence="15">
    <location>
        <begin position="12"/>
        <end position="29"/>
    </location>
</feature>
<evidence type="ECO:0000256" key="11">
    <source>
        <dbReference type="ARBA" id="ARBA00023033"/>
    </source>
</evidence>
<sequence length="458" mass="51799">CSNRPCLFSTNIRVFLIVILLVLLGLCFLKQQWSRRHYPPGPLSLPVIGSIWRMGFRVSDNILLQLAEQYGNIYTIWLGNLPLVVLSGFQTVKEGLINNSEDFADRPTTPFTKALAAGRGIVLSNGHTWKQQRRFGLLTMRKLGLGKKGMELQIEEAARQLIENFASMKDVPVCRNRCVLCLYEMFPGIMKHLPGPHQKAFSAIQVVLSYAKEEIGKHREHESFHEPQDFIDYYLLQLEKKDPTSTYDCENLAQCINDLFIAGTDTAATTLLWALLFLTNHPDVQEKVYKEMEDVFGPSCSIAYQDKKKLPYTNAVIHEIQRREYVLVFGLPRQTLNDVTVNGVLIPKGTMIFADMRSALLDPEQWETPHEFNPNHFLDKDGNFVAQEAFLAFGAGARTCLGEQLARMEVFIVLTSLVRAFQFQLPEGVKELDSTAVSGLTRHPCPFKICAVPRCSSP</sequence>
<dbReference type="InterPro" id="IPR002401">
    <property type="entry name" value="Cyt_P450_E_grp-I"/>
</dbReference>
<dbReference type="InterPro" id="IPR017972">
    <property type="entry name" value="Cyt_P450_CS"/>
</dbReference>
<dbReference type="InterPro" id="IPR036396">
    <property type="entry name" value="Cyt_P450_sf"/>
</dbReference>
<evidence type="ECO:0000256" key="3">
    <source>
        <dbReference type="ARBA" id="ARBA00004406"/>
    </source>
</evidence>
<comment type="cofactor">
    <cofactor evidence="1 13">
        <name>heme</name>
        <dbReference type="ChEBI" id="CHEBI:30413"/>
    </cofactor>
</comment>
<dbReference type="GO" id="GO:0006805">
    <property type="term" value="P:xenobiotic metabolic process"/>
    <property type="evidence" value="ECO:0007669"/>
    <property type="project" value="TreeGrafter"/>
</dbReference>
<evidence type="ECO:0000256" key="1">
    <source>
        <dbReference type="ARBA" id="ARBA00001971"/>
    </source>
</evidence>
<dbReference type="GO" id="GO:0016712">
    <property type="term" value="F:oxidoreductase activity, acting on paired donors, with incorporation or reduction of molecular oxygen, reduced flavin or flavoprotein as one donor, and incorporation of one atom of oxygen"/>
    <property type="evidence" value="ECO:0007669"/>
    <property type="project" value="TreeGrafter"/>
</dbReference>
<keyword evidence="11 14" id="KW-0503">Monooxygenase</keyword>
<evidence type="ECO:0000256" key="7">
    <source>
        <dbReference type="ARBA" id="ARBA00022824"/>
    </source>
</evidence>
<evidence type="ECO:0000313" key="17">
    <source>
        <dbReference type="Proteomes" id="UP000694545"/>
    </source>
</evidence>
<evidence type="ECO:0000256" key="6">
    <source>
        <dbReference type="ARBA" id="ARBA00022723"/>
    </source>
</evidence>
<keyword evidence="9 14" id="KW-0560">Oxidoreductase</keyword>
<keyword evidence="5 13" id="KW-0349">Heme</keyword>
<dbReference type="GO" id="GO:0020037">
    <property type="term" value="F:heme binding"/>
    <property type="evidence" value="ECO:0007669"/>
    <property type="project" value="InterPro"/>
</dbReference>
<keyword evidence="12 15" id="KW-0472">Membrane</keyword>
<dbReference type="PANTHER" id="PTHR24300">
    <property type="entry name" value="CYTOCHROME P450 508A4-RELATED"/>
    <property type="match status" value="1"/>
</dbReference>
<proteinExistence type="inferred from homology"/>
<keyword evidence="15" id="KW-1133">Transmembrane helix</keyword>
<evidence type="ECO:0000256" key="8">
    <source>
        <dbReference type="ARBA" id="ARBA00022848"/>
    </source>
</evidence>
<keyword evidence="15" id="KW-0812">Transmembrane</keyword>
<name>A0A8D2LIN0_VARKO</name>
<dbReference type="GO" id="GO:0005789">
    <property type="term" value="C:endoplasmic reticulum membrane"/>
    <property type="evidence" value="ECO:0007669"/>
    <property type="project" value="UniProtKB-SubCell"/>
</dbReference>
<dbReference type="InterPro" id="IPR001128">
    <property type="entry name" value="Cyt_P450"/>
</dbReference>
<keyword evidence="7" id="KW-0256">Endoplasmic reticulum</keyword>
<comment type="similarity">
    <text evidence="4 14">Belongs to the cytochrome P450 family.</text>
</comment>
<keyword evidence="10 13" id="KW-0408">Iron</keyword>
<reference evidence="16" key="1">
    <citation type="submission" date="2025-08" db="UniProtKB">
        <authorList>
            <consortium name="Ensembl"/>
        </authorList>
    </citation>
    <scope>IDENTIFICATION</scope>
</reference>
<evidence type="ECO:0000256" key="14">
    <source>
        <dbReference type="RuleBase" id="RU000461"/>
    </source>
</evidence>
<dbReference type="PANTHER" id="PTHR24300:SF134">
    <property type="entry name" value="CYTOCHROME P450, FAMILY 2, SUBFAMILY AB, POLYPEPTIDE 2-RELATED"/>
    <property type="match status" value="1"/>
</dbReference>
<dbReference type="GO" id="GO:0005506">
    <property type="term" value="F:iron ion binding"/>
    <property type="evidence" value="ECO:0007669"/>
    <property type="project" value="InterPro"/>
</dbReference>
<dbReference type="Proteomes" id="UP000694545">
    <property type="component" value="Unplaced"/>
</dbReference>
<feature type="binding site" description="axial binding residue" evidence="13">
    <location>
        <position position="400"/>
    </location>
    <ligand>
        <name>heme</name>
        <dbReference type="ChEBI" id="CHEBI:30413"/>
    </ligand>
    <ligandPart>
        <name>Fe</name>
        <dbReference type="ChEBI" id="CHEBI:18248"/>
    </ligandPart>
</feature>
<dbReference type="OMA" id="FGIARRC"/>
<dbReference type="SUPFAM" id="SSF48264">
    <property type="entry name" value="Cytochrome P450"/>
    <property type="match status" value="1"/>
</dbReference>
<keyword evidence="17" id="KW-1185">Reference proteome</keyword>
<evidence type="ECO:0000256" key="4">
    <source>
        <dbReference type="ARBA" id="ARBA00010617"/>
    </source>
</evidence>
<dbReference type="InterPro" id="IPR050182">
    <property type="entry name" value="Cytochrome_P450_fam2"/>
</dbReference>
<evidence type="ECO:0000256" key="2">
    <source>
        <dbReference type="ARBA" id="ARBA00004174"/>
    </source>
</evidence>
<dbReference type="Pfam" id="PF00067">
    <property type="entry name" value="p450"/>
    <property type="match status" value="2"/>
</dbReference>
<keyword evidence="8" id="KW-0492">Microsome</keyword>
<evidence type="ECO:0000256" key="15">
    <source>
        <dbReference type="SAM" id="Phobius"/>
    </source>
</evidence>
<dbReference type="PRINTS" id="PR00463">
    <property type="entry name" value="EP450I"/>
</dbReference>
<evidence type="ECO:0000256" key="12">
    <source>
        <dbReference type="ARBA" id="ARBA00023136"/>
    </source>
</evidence>
<keyword evidence="6 13" id="KW-0479">Metal-binding</keyword>
<dbReference type="Ensembl" id="ENSVKKT00000023560.1">
    <property type="protein sequence ID" value="ENSVKKP00000022990.1"/>
    <property type="gene ID" value="ENSVKKG00000015276.1"/>
</dbReference>
<evidence type="ECO:0000256" key="13">
    <source>
        <dbReference type="PIRSR" id="PIRSR602401-1"/>
    </source>
</evidence>
<evidence type="ECO:0000313" key="16">
    <source>
        <dbReference type="Ensembl" id="ENSVKKP00000022990.1"/>
    </source>
</evidence>
<accession>A0A8D2LIN0</accession>
<evidence type="ECO:0000256" key="9">
    <source>
        <dbReference type="ARBA" id="ARBA00023002"/>
    </source>
</evidence>
<dbReference type="FunFam" id="1.10.630.10:FF:000238">
    <property type="entry name" value="Cytochrome P450 2A6"/>
    <property type="match status" value="1"/>
</dbReference>
<evidence type="ECO:0000256" key="5">
    <source>
        <dbReference type="ARBA" id="ARBA00022617"/>
    </source>
</evidence>
<dbReference type="PROSITE" id="PS00086">
    <property type="entry name" value="CYTOCHROME_P450"/>
    <property type="match status" value="1"/>
</dbReference>
<organism evidence="16 17">
    <name type="scientific">Varanus komodoensis</name>
    <name type="common">Komodo dragon</name>
    <dbReference type="NCBI Taxonomy" id="61221"/>
    <lineage>
        <taxon>Eukaryota</taxon>
        <taxon>Metazoa</taxon>
        <taxon>Chordata</taxon>
        <taxon>Craniata</taxon>
        <taxon>Vertebrata</taxon>
        <taxon>Euteleostomi</taxon>
        <taxon>Lepidosauria</taxon>
        <taxon>Squamata</taxon>
        <taxon>Bifurcata</taxon>
        <taxon>Unidentata</taxon>
        <taxon>Episquamata</taxon>
        <taxon>Toxicofera</taxon>
        <taxon>Anguimorpha</taxon>
        <taxon>Paleoanguimorpha</taxon>
        <taxon>Varanoidea</taxon>
        <taxon>Varanidae</taxon>
        <taxon>Varanus</taxon>
    </lineage>
</organism>
<dbReference type="Gene3D" id="1.10.630.10">
    <property type="entry name" value="Cytochrome P450"/>
    <property type="match status" value="2"/>
</dbReference>
<evidence type="ECO:0000256" key="10">
    <source>
        <dbReference type="ARBA" id="ARBA00023004"/>
    </source>
</evidence>
<dbReference type="PRINTS" id="PR00385">
    <property type="entry name" value="P450"/>
</dbReference>